<dbReference type="PANTHER" id="PTHR11070:SF2">
    <property type="entry name" value="ATP-DEPENDENT DNA HELICASE SRS2"/>
    <property type="match status" value="1"/>
</dbReference>
<dbReference type="Proteomes" id="UP000297385">
    <property type="component" value="Unassembled WGS sequence"/>
</dbReference>
<dbReference type="InterPro" id="IPR027417">
    <property type="entry name" value="P-loop_NTPase"/>
</dbReference>
<keyword evidence="3 7" id="KW-0347">Helicase</keyword>
<evidence type="ECO:0000256" key="3">
    <source>
        <dbReference type="ARBA" id="ARBA00022806"/>
    </source>
</evidence>
<reference evidence="7 8" key="1">
    <citation type="submission" date="2019-03" db="EMBL/GenBank/DDBJ databases">
        <title>Complete Genome Sequence of Paraburkholderia dipogonis ICMP 19430T, a Nitrogen-fixing Symbiont of the South African Invasive Legume Dipogon lignosus in New Zealand.</title>
        <authorList>
            <person name="De Meyer S.E."/>
        </authorList>
    </citation>
    <scope>NUCLEOTIDE SEQUENCE [LARGE SCALE GENOMIC DNA]</scope>
    <source>
        <strain evidence="7 8">ICMP 19430</strain>
    </source>
</reference>
<evidence type="ECO:0000313" key="7">
    <source>
        <dbReference type="EMBL" id="TFE42381.1"/>
    </source>
</evidence>
<protein>
    <recommendedName>
        <fullName evidence="5">DNA 3'-5' helicase II</fullName>
    </recommendedName>
</protein>
<keyword evidence="2" id="KW-0378">Hydrolase</keyword>
<dbReference type="Pfam" id="PF00580">
    <property type="entry name" value="UvrD-helicase"/>
    <property type="match status" value="1"/>
</dbReference>
<gene>
    <name evidence="7" type="ORF">E2553_35135</name>
</gene>
<keyword evidence="4" id="KW-0067">ATP-binding</keyword>
<evidence type="ECO:0000256" key="1">
    <source>
        <dbReference type="ARBA" id="ARBA00022741"/>
    </source>
</evidence>
<evidence type="ECO:0000256" key="2">
    <source>
        <dbReference type="ARBA" id="ARBA00022801"/>
    </source>
</evidence>
<sequence length="473" mass="51074">MPPELDLFAFGRGSVTAPAGCGKTQLIADTLGVHDGAKPILILTHTNAGAAALRMRLQRARVPGSVYRLSTLDGFAMRLIGSFPLRSGHDPRILEIGDARNDYPTIRAAALQLLLAGHVSDALRATYLRLIVDEYQDCSVVQHAIVDAMATVLPTAVLGDPMQAIFGFAGNQLVHWQTGVEDRFPAVGALDTPWRWRNADTEPLGLWLLDTRAQLQAGHGLDLREAPREVQWVQLNAANAIQQRRAAAQTRLVDREETVLVIGDARNPQGRHQLTSQTPGATSVEAVDLGDLVGFARRFDLGAVDALPQLVRFAADVVTQVNATTLLARVETVRQGRARTPPTPAERAAVTFVAAPSLGAALELLQRLEEQPNARVFRPEMLHCLKSAMRAVVAGGGTLQDAALHARERNRQLGRPVSRRAVGSTLLLKGLEADVAVILHPELMDTRNLYVALTRGARRLIVCSATPVLDPAG</sequence>
<evidence type="ECO:0000313" key="8">
    <source>
        <dbReference type="Proteomes" id="UP000297385"/>
    </source>
</evidence>
<dbReference type="InterPro" id="IPR000212">
    <property type="entry name" value="DNA_helicase_UvrD/REP"/>
</dbReference>
<dbReference type="InterPro" id="IPR014016">
    <property type="entry name" value="UvrD-like_ATP-bd"/>
</dbReference>
<dbReference type="GO" id="GO:0016787">
    <property type="term" value="F:hydrolase activity"/>
    <property type="evidence" value="ECO:0007669"/>
    <property type="project" value="UniProtKB-KW"/>
</dbReference>
<dbReference type="GO" id="GO:0003677">
    <property type="term" value="F:DNA binding"/>
    <property type="evidence" value="ECO:0007669"/>
    <property type="project" value="InterPro"/>
</dbReference>
<comment type="caution">
    <text evidence="7">The sequence shown here is derived from an EMBL/GenBank/DDBJ whole genome shotgun (WGS) entry which is preliminary data.</text>
</comment>
<dbReference type="RefSeq" id="WP_134465636.1">
    <property type="nucleotide sequence ID" value="NZ_JBHSSZ010000044.1"/>
</dbReference>
<evidence type="ECO:0000259" key="6">
    <source>
        <dbReference type="Pfam" id="PF00580"/>
    </source>
</evidence>
<accession>A0A4Y8MYC0</accession>
<proteinExistence type="predicted"/>
<dbReference type="GO" id="GO:0000725">
    <property type="term" value="P:recombinational repair"/>
    <property type="evidence" value="ECO:0007669"/>
    <property type="project" value="TreeGrafter"/>
</dbReference>
<dbReference type="Gene3D" id="3.40.50.300">
    <property type="entry name" value="P-loop containing nucleotide triphosphate hydrolases"/>
    <property type="match status" value="1"/>
</dbReference>
<feature type="domain" description="UvrD-like helicase ATP-binding" evidence="6">
    <location>
        <begin position="109"/>
        <end position="171"/>
    </location>
</feature>
<keyword evidence="1" id="KW-0547">Nucleotide-binding</keyword>
<dbReference type="AlphaFoldDB" id="A0A4Y8MYC0"/>
<name>A0A4Y8MYC0_9BURK</name>
<dbReference type="GO" id="GO:0005524">
    <property type="term" value="F:ATP binding"/>
    <property type="evidence" value="ECO:0007669"/>
    <property type="project" value="UniProtKB-KW"/>
</dbReference>
<dbReference type="GO" id="GO:0043138">
    <property type="term" value="F:3'-5' DNA helicase activity"/>
    <property type="evidence" value="ECO:0007669"/>
    <property type="project" value="TreeGrafter"/>
</dbReference>
<evidence type="ECO:0000256" key="4">
    <source>
        <dbReference type="ARBA" id="ARBA00022840"/>
    </source>
</evidence>
<organism evidence="7 8">
    <name type="scientific">Paraburkholderia dipogonis</name>
    <dbReference type="NCBI Taxonomy" id="1211383"/>
    <lineage>
        <taxon>Bacteria</taxon>
        <taxon>Pseudomonadati</taxon>
        <taxon>Pseudomonadota</taxon>
        <taxon>Betaproteobacteria</taxon>
        <taxon>Burkholderiales</taxon>
        <taxon>Burkholderiaceae</taxon>
        <taxon>Paraburkholderia</taxon>
    </lineage>
</organism>
<dbReference type="SUPFAM" id="SSF52540">
    <property type="entry name" value="P-loop containing nucleoside triphosphate hydrolases"/>
    <property type="match status" value="1"/>
</dbReference>
<dbReference type="EMBL" id="SNVI01000002">
    <property type="protein sequence ID" value="TFE42381.1"/>
    <property type="molecule type" value="Genomic_DNA"/>
</dbReference>
<dbReference type="PANTHER" id="PTHR11070">
    <property type="entry name" value="UVRD / RECB / PCRA DNA HELICASE FAMILY MEMBER"/>
    <property type="match status" value="1"/>
</dbReference>
<dbReference type="GeneID" id="97308535"/>
<evidence type="ECO:0000256" key="5">
    <source>
        <dbReference type="ARBA" id="ARBA00034923"/>
    </source>
</evidence>